<keyword evidence="1" id="KW-0479">Metal-binding</keyword>
<dbReference type="AlphaFoldDB" id="A0A8T0CFZ8"/>
<keyword evidence="1" id="KW-0863">Zinc-finger</keyword>
<dbReference type="GO" id="GO:0016567">
    <property type="term" value="P:protein ubiquitination"/>
    <property type="evidence" value="ECO:0007669"/>
    <property type="project" value="TreeGrafter"/>
</dbReference>
<dbReference type="SMART" id="SM00184">
    <property type="entry name" value="RING"/>
    <property type="match status" value="1"/>
</dbReference>
<keyword evidence="2" id="KW-0812">Transmembrane</keyword>
<dbReference type="PANTHER" id="PTHR45676">
    <property type="entry name" value="RING-H2 FINGER PROTEIN ATL51-RELATED"/>
    <property type="match status" value="1"/>
</dbReference>
<protein>
    <recommendedName>
        <fullName evidence="3">RING-type domain-containing protein</fullName>
    </recommendedName>
</protein>
<dbReference type="Gramene" id="rna-gnl|WGS:JABURB|Cocit.L4304.1">
    <property type="protein sequence ID" value="cds-KAF7846461.1"/>
    <property type="gene ID" value="gene-BT93_L4304"/>
</dbReference>
<dbReference type="OrthoDB" id="1628317at2759"/>
<evidence type="ECO:0000259" key="3">
    <source>
        <dbReference type="PROSITE" id="PS50089"/>
    </source>
</evidence>
<evidence type="ECO:0000313" key="4">
    <source>
        <dbReference type="EMBL" id="KAF7846461.1"/>
    </source>
</evidence>
<organism evidence="4 5">
    <name type="scientific">Corymbia citriodora subsp. variegata</name>
    <dbReference type="NCBI Taxonomy" id="360336"/>
    <lineage>
        <taxon>Eukaryota</taxon>
        <taxon>Viridiplantae</taxon>
        <taxon>Streptophyta</taxon>
        <taxon>Embryophyta</taxon>
        <taxon>Tracheophyta</taxon>
        <taxon>Spermatophyta</taxon>
        <taxon>Magnoliopsida</taxon>
        <taxon>eudicotyledons</taxon>
        <taxon>Gunneridae</taxon>
        <taxon>Pentapetalae</taxon>
        <taxon>rosids</taxon>
        <taxon>malvids</taxon>
        <taxon>Myrtales</taxon>
        <taxon>Myrtaceae</taxon>
        <taxon>Myrtoideae</taxon>
        <taxon>Eucalypteae</taxon>
        <taxon>Corymbia</taxon>
    </lineage>
</organism>
<dbReference type="PROSITE" id="PS51257">
    <property type="entry name" value="PROKAR_LIPOPROTEIN"/>
    <property type="match status" value="1"/>
</dbReference>
<name>A0A8T0CFZ8_CORYI</name>
<dbReference type="EMBL" id="MU093104">
    <property type="protein sequence ID" value="KAF7846461.1"/>
    <property type="molecule type" value="Genomic_DNA"/>
</dbReference>
<feature type="transmembrane region" description="Helical" evidence="2">
    <location>
        <begin position="12"/>
        <end position="33"/>
    </location>
</feature>
<dbReference type="Proteomes" id="UP000806378">
    <property type="component" value="Unassembled WGS sequence"/>
</dbReference>
<dbReference type="PANTHER" id="PTHR45676:SF159">
    <property type="entry name" value="RING-H2 FINGER PROTEIN ATL51"/>
    <property type="match status" value="1"/>
</dbReference>
<accession>A0A8T0CFZ8</accession>
<proteinExistence type="predicted"/>
<dbReference type="GO" id="GO:0008270">
    <property type="term" value="F:zinc ion binding"/>
    <property type="evidence" value="ECO:0007669"/>
    <property type="project" value="UniProtKB-KW"/>
</dbReference>
<keyword evidence="2" id="KW-1133">Transmembrane helix</keyword>
<evidence type="ECO:0000256" key="1">
    <source>
        <dbReference type="PROSITE-ProRule" id="PRU00175"/>
    </source>
</evidence>
<dbReference type="PROSITE" id="PS50089">
    <property type="entry name" value="ZF_RING_2"/>
    <property type="match status" value="1"/>
</dbReference>
<keyword evidence="5" id="KW-1185">Reference proteome</keyword>
<dbReference type="InterPro" id="IPR013083">
    <property type="entry name" value="Znf_RING/FYVE/PHD"/>
</dbReference>
<feature type="domain" description="RING-type" evidence="3">
    <location>
        <begin position="79"/>
        <end position="121"/>
    </location>
</feature>
<evidence type="ECO:0000256" key="2">
    <source>
        <dbReference type="SAM" id="Phobius"/>
    </source>
</evidence>
<keyword evidence="2" id="KW-0472">Membrane</keyword>
<reference evidence="4" key="1">
    <citation type="submission" date="2020-05" db="EMBL/GenBank/DDBJ databases">
        <title>WGS assembly of Corymbia citriodora subspecies variegata.</title>
        <authorList>
            <person name="Barry K."/>
            <person name="Hundley H."/>
            <person name="Shu S."/>
            <person name="Jenkins J."/>
            <person name="Grimwood J."/>
            <person name="Baten A."/>
        </authorList>
    </citation>
    <scope>NUCLEOTIDE SEQUENCE</scope>
    <source>
        <strain evidence="4">CV2-018</strain>
    </source>
</reference>
<comment type="caution">
    <text evidence="4">The sequence shown here is derived from an EMBL/GenBank/DDBJ whole genome shotgun (WGS) entry which is preliminary data.</text>
</comment>
<dbReference type="Gene3D" id="3.30.40.10">
    <property type="entry name" value="Zinc/RING finger domain, C3HC4 (zinc finger)"/>
    <property type="match status" value="1"/>
</dbReference>
<sequence>MGGLRFSPFALYALSLACADSVLLLIVVGYAYCFRLRNWAPPNHDVEMPRQQQVEAAGLQVVVAAYRGDAREEFSSDECVICLEGFEEGEECWVMKTCGHVYHESCIKEWLARNQRCPLCRGSVREAREASLTAPPTAS</sequence>
<gene>
    <name evidence="4" type="ORF">BT93_L4304</name>
</gene>
<dbReference type="SUPFAM" id="SSF57850">
    <property type="entry name" value="RING/U-box"/>
    <property type="match status" value="1"/>
</dbReference>
<dbReference type="InterPro" id="IPR001841">
    <property type="entry name" value="Znf_RING"/>
</dbReference>
<keyword evidence="1" id="KW-0862">Zinc</keyword>
<evidence type="ECO:0000313" key="5">
    <source>
        <dbReference type="Proteomes" id="UP000806378"/>
    </source>
</evidence>
<dbReference type="Pfam" id="PF13639">
    <property type="entry name" value="zf-RING_2"/>
    <property type="match status" value="1"/>
</dbReference>